<evidence type="ECO:0000313" key="2">
    <source>
        <dbReference type="Proteomes" id="UP000724686"/>
    </source>
</evidence>
<evidence type="ECO:0000313" key="1">
    <source>
        <dbReference type="EMBL" id="MBM9577102.1"/>
    </source>
</evidence>
<proteinExistence type="predicted"/>
<name>A0ABS2U9R1_9LEPT</name>
<dbReference type="RefSeq" id="WP_205279250.1">
    <property type="nucleotide sequence ID" value="NZ_JAFFPU010000030.1"/>
</dbReference>
<comment type="caution">
    <text evidence="1">The sequence shown here is derived from an EMBL/GenBank/DDBJ whole genome shotgun (WGS) entry which is preliminary data.</text>
</comment>
<protein>
    <submittedName>
        <fullName evidence="1">Uncharacterized protein</fullName>
    </submittedName>
</protein>
<reference evidence="1 2" key="1">
    <citation type="submission" date="2021-02" db="EMBL/GenBank/DDBJ databases">
        <title>Leptospira ainlahdjerensis sp. nov., Leptospira ainazelensis sp. nov., Leptospira abararensis sp. nov. and Leptospira chreensis sp. nov., four new species isolated from water sources in Algeria.</title>
        <authorList>
            <person name="Amara Korba A."/>
            <person name="Kainiu M."/>
            <person name="Vincent A.T."/>
            <person name="Mariet J.-F."/>
            <person name="Veyrier F.J."/>
            <person name="Goarant C."/>
            <person name="Picardeau M."/>
        </authorList>
    </citation>
    <scope>NUCLEOTIDE SEQUENCE [LARGE SCALE GENOMIC DNA]</scope>
    <source>
        <strain evidence="1 2">201903070</strain>
    </source>
</reference>
<accession>A0ABS2U9R1</accession>
<dbReference type="Proteomes" id="UP000724686">
    <property type="component" value="Unassembled WGS sequence"/>
</dbReference>
<organism evidence="1 2">
    <name type="scientific">Leptospira ainlahdjerensis</name>
    <dbReference type="NCBI Taxonomy" id="2810033"/>
    <lineage>
        <taxon>Bacteria</taxon>
        <taxon>Pseudomonadati</taxon>
        <taxon>Spirochaetota</taxon>
        <taxon>Spirochaetia</taxon>
        <taxon>Leptospirales</taxon>
        <taxon>Leptospiraceae</taxon>
        <taxon>Leptospira</taxon>
    </lineage>
</organism>
<dbReference type="EMBL" id="JAFFPU010000030">
    <property type="protein sequence ID" value="MBM9577102.1"/>
    <property type="molecule type" value="Genomic_DNA"/>
</dbReference>
<sequence>MILKTKNFKTLLWLFLEFTFLECNLIVDAHKMSDGRADDYKQRKCFVECMEKKVLLYPDPDPNQYFKLCLLAYTFGCPN</sequence>
<keyword evidence="2" id="KW-1185">Reference proteome</keyword>
<gene>
    <name evidence="1" type="ORF">JWG45_08035</name>
</gene>